<evidence type="ECO:0000256" key="3">
    <source>
        <dbReference type="SAM" id="MobiDB-lite"/>
    </source>
</evidence>
<dbReference type="GO" id="GO:2000001">
    <property type="term" value="P:regulation of DNA damage checkpoint"/>
    <property type="evidence" value="ECO:0007669"/>
    <property type="project" value="TreeGrafter"/>
</dbReference>
<dbReference type="Proteomes" id="UP001188597">
    <property type="component" value="Unassembled WGS sequence"/>
</dbReference>
<dbReference type="AlphaFoldDB" id="A0AA88VET1"/>
<protein>
    <submittedName>
        <fullName evidence="4">Uncharacterized protein</fullName>
    </submittedName>
</protein>
<organism evidence="4 5">
    <name type="scientific">Escallonia herrerae</name>
    <dbReference type="NCBI Taxonomy" id="1293975"/>
    <lineage>
        <taxon>Eukaryota</taxon>
        <taxon>Viridiplantae</taxon>
        <taxon>Streptophyta</taxon>
        <taxon>Embryophyta</taxon>
        <taxon>Tracheophyta</taxon>
        <taxon>Spermatophyta</taxon>
        <taxon>Magnoliopsida</taxon>
        <taxon>eudicotyledons</taxon>
        <taxon>Gunneridae</taxon>
        <taxon>Pentapetalae</taxon>
        <taxon>asterids</taxon>
        <taxon>campanulids</taxon>
        <taxon>Escalloniales</taxon>
        <taxon>Escalloniaceae</taxon>
        <taxon>Escallonia</taxon>
    </lineage>
</organism>
<keyword evidence="1" id="KW-0853">WD repeat</keyword>
<dbReference type="GO" id="GO:0003677">
    <property type="term" value="F:DNA binding"/>
    <property type="evidence" value="ECO:0007669"/>
    <property type="project" value="TreeGrafter"/>
</dbReference>
<evidence type="ECO:0000256" key="2">
    <source>
        <dbReference type="ARBA" id="ARBA00022737"/>
    </source>
</evidence>
<evidence type="ECO:0000256" key="1">
    <source>
        <dbReference type="ARBA" id="ARBA00022574"/>
    </source>
</evidence>
<dbReference type="InterPro" id="IPR050853">
    <property type="entry name" value="WD_repeat_DNA-damage-binding"/>
</dbReference>
<feature type="region of interest" description="Disordered" evidence="3">
    <location>
        <begin position="70"/>
        <end position="123"/>
    </location>
</feature>
<keyword evidence="2" id="KW-0677">Repeat</keyword>
<proteinExistence type="predicted"/>
<dbReference type="Gene3D" id="2.130.10.10">
    <property type="entry name" value="YVTN repeat-like/Quinoprotein amine dehydrogenase"/>
    <property type="match status" value="2"/>
</dbReference>
<accession>A0AA88VET1</accession>
<dbReference type="GO" id="GO:0005634">
    <property type="term" value="C:nucleus"/>
    <property type="evidence" value="ECO:0007669"/>
    <property type="project" value="TreeGrafter"/>
</dbReference>
<keyword evidence="5" id="KW-1185">Reference proteome</keyword>
<dbReference type="PANTHER" id="PTHR14773:SF0">
    <property type="entry name" value="WD REPEAT-CONTAINING PROTEIN 76"/>
    <property type="match status" value="1"/>
</dbReference>
<name>A0AA88VET1_9ASTE</name>
<gene>
    <name evidence="4" type="ORF">RJ639_013563</name>
</gene>
<evidence type="ECO:0000313" key="5">
    <source>
        <dbReference type="Proteomes" id="UP001188597"/>
    </source>
</evidence>
<sequence>MAPQILTEYERRRLENIKRNGQMLASLKIHNKINDLSSTIKRCRPEAKSYKTSLKKKPKPETPVLIRRSLRTRGVPPDRSTADGIKDDFDESLTAMKTPKSQIGHKKSGRERGPISMRDAYTGDDSDRKLVEEIMGVANKCQGFGVATRSGVCKSESLEVEIDGGESEKRGFSEGMGSRVCNSESLKEESAGGESENRGFGGGMRSRAWGTIDLEAMKLEAENVARVVQGRIMAVRFLPCLDMRMVVVGNKFGEVGFWNMDAEKEDEDGIYVYHPHPGPGSGIVIQPFSLSKIYTSCYDGFIRLMDVEKEKFDLVFDDKVGLLSGANYDVVSMMYHNNQTGRWISSFRGIWGWDDSYVFIGNMKRGVDVISATQRRNVATLGSAEMSAIPCRFDVHPYKLEMLAAATSGGQVYVWTSC</sequence>
<evidence type="ECO:0000313" key="4">
    <source>
        <dbReference type="EMBL" id="KAK3007437.1"/>
    </source>
</evidence>
<dbReference type="EMBL" id="JAVXUP010001867">
    <property type="protein sequence ID" value="KAK3007437.1"/>
    <property type="molecule type" value="Genomic_DNA"/>
</dbReference>
<comment type="caution">
    <text evidence="4">The sequence shown here is derived from an EMBL/GenBank/DDBJ whole genome shotgun (WGS) entry which is preliminary data.</text>
</comment>
<dbReference type="InterPro" id="IPR015943">
    <property type="entry name" value="WD40/YVTN_repeat-like_dom_sf"/>
</dbReference>
<dbReference type="InterPro" id="IPR036322">
    <property type="entry name" value="WD40_repeat_dom_sf"/>
</dbReference>
<reference evidence="4" key="1">
    <citation type="submission" date="2022-12" db="EMBL/GenBank/DDBJ databases">
        <title>Draft genome assemblies for two species of Escallonia (Escalloniales).</title>
        <authorList>
            <person name="Chanderbali A."/>
            <person name="Dervinis C."/>
            <person name="Anghel I."/>
            <person name="Soltis D."/>
            <person name="Soltis P."/>
            <person name="Zapata F."/>
        </authorList>
    </citation>
    <scope>NUCLEOTIDE SEQUENCE</scope>
    <source>
        <strain evidence="4">UCBG64.0493</strain>
        <tissue evidence="4">Leaf</tissue>
    </source>
</reference>
<dbReference type="SUPFAM" id="SSF50978">
    <property type="entry name" value="WD40 repeat-like"/>
    <property type="match status" value="1"/>
</dbReference>
<feature type="region of interest" description="Disordered" evidence="3">
    <location>
        <begin position="167"/>
        <end position="202"/>
    </location>
</feature>
<dbReference type="PANTHER" id="PTHR14773">
    <property type="entry name" value="WD REPEAT-CONTAINING PROTEIN 76"/>
    <property type="match status" value="1"/>
</dbReference>